<keyword evidence="3" id="KW-1185">Reference proteome</keyword>
<protein>
    <submittedName>
        <fullName evidence="2">Uncharacterized protein</fullName>
    </submittedName>
</protein>
<reference evidence="2" key="1">
    <citation type="submission" date="2023-03" db="EMBL/GenBank/DDBJ databases">
        <title>Massive genome expansion in bonnet fungi (Mycena s.s.) driven by repeated elements and novel gene families across ecological guilds.</title>
        <authorList>
            <consortium name="Lawrence Berkeley National Laboratory"/>
            <person name="Harder C.B."/>
            <person name="Miyauchi S."/>
            <person name="Viragh M."/>
            <person name="Kuo A."/>
            <person name="Thoen E."/>
            <person name="Andreopoulos B."/>
            <person name="Lu D."/>
            <person name="Skrede I."/>
            <person name="Drula E."/>
            <person name="Henrissat B."/>
            <person name="Morin E."/>
            <person name="Kohler A."/>
            <person name="Barry K."/>
            <person name="LaButti K."/>
            <person name="Morin E."/>
            <person name="Salamov A."/>
            <person name="Lipzen A."/>
            <person name="Mereny Z."/>
            <person name="Hegedus B."/>
            <person name="Baldrian P."/>
            <person name="Stursova M."/>
            <person name="Weitz H."/>
            <person name="Taylor A."/>
            <person name="Grigoriev I.V."/>
            <person name="Nagy L.G."/>
            <person name="Martin F."/>
            <person name="Kauserud H."/>
        </authorList>
    </citation>
    <scope>NUCLEOTIDE SEQUENCE</scope>
    <source>
        <strain evidence="2">CBHHK002</strain>
    </source>
</reference>
<sequence>MATTVPLSALATSLEDIDAPLTRKFLFPQDDVEIHRKIEYLWGLEIYSIDPTHERSLLHVRNSMLPLLNRAGGWTLIPTEETLTAMEALQDHNITAPVSQRKSFLTEFSATEYEYIVVPLSTEIDFFILRPGEIPQRFSSPYTDLPRVTSSAHPFFVTFDSQLSIQHFDISISKPWRWAFLLLTAHWYPSANLPEDFLRSCYPATLYTLSESDSEPEAGGLESKSGSDETVVTPMDEDVPGHFPPDKEEFVSDWVRWDASHSHECVVPTAPTVSRDQGKKLLHTLLAGPRWNVESTRGQERFKKLLAEMQSSPPATEVS</sequence>
<feature type="region of interest" description="Disordered" evidence="1">
    <location>
        <begin position="212"/>
        <end position="244"/>
    </location>
</feature>
<dbReference type="Proteomes" id="UP001218218">
    <property type="component" value="Unassembled WGS sequence"/>
</dbReference>
<evidence type="ECO:0000313" key="2">
    <source>
        <dbReference type="EMBL" id="KAJ7337459.1"/>
    </source>
</evidence>
<comment type="caution">
    <text evidence="2">The sequence shown here is derived from an EMBL/GenBank/DDBJ whole genome shotgun (WGS) entry which is preliminary data.</text>
</comment>
<dbReference type="AlphaFoldDB" id="A0AAD7EN09"/>
<proteinExistence type="predicted"/>
<evidence type="ECO:0000313" key="3">
    <source>
        <dbReference type="Proteomes" id="UP001218218"/>
    </source>
</evidence>
<name>A0AAD7EN09_9AGAR</name>
<dbReference type="EMBL" id="JARIHO010000029">
    <property type="protein sequence ID" value="KAJ7337459.1"/>
    <property type="molecule type" value="Genomic_DNA"/>
</dbReference>
<organism evidence="2 3">
    <name type="scientific">Mycena albidolilacea</name>
    <dbReference type="NCBI Taxonomy" id="1033008"/>
    <lineage>
        <taxon>Eukaryota</taxon>
        <taxon>Fungi</taxon>
        <taxon>Dikarya</taxon>
        <taxon>Basidiomycota</taxon>
        <taxon>Agaricomycotina</taxon>
        <taxon>Agaricomycetes</taxon>
        <taxon>Agaricomycetidae</taxon>
        <taxon>Agaricales</taxon>
        <taxon>Marasmiineae</taxon>
        <taxon>Mycenaceae</taxon>
        <taxon>Mycena</taxon>
    </lineage>
</organism>
<evidence type="ECO:0000256" key="1">
    <source>
        <dbReference type="SAM" id="MobiDB-lite"/>
    </source>
</evidence>
<accession>A0AAD7EN09</accession>
<gene>
    <name evidence="2" type="ORF">DFH08DRAFT_1082717</name>
</gene>